<keyword evidence="3" id="KW-1185">Reference proteome</keyword>
<proteinExistence type="predicted"/>
<evidence type="ECO:0000313" key="3">
    <source>
        <dbReference type="Proteomes" id="UP000036403"/>
    </source>
</evidence>
<comment type="caution">
    <text evidence="2">The sequence shown here is derived from an EMBL/GenBank/DDBJ whole genome shotgun (WGS) entry which is preliminary data.</text>
</comment>
<reference evidence="2 3" key="1">
    <citation type="submission" date="2015-04" db="EMBL/GenBank/DDBJ databases">
        <title>Lasius niger genome sequencing.</title>
        <authorList>
            <person name="Konorov E.A."/>
            <person name="Nikitin M.A."/>
            <person name="Kirill M.V."/>
            <person name="Chang P."/>
        </authorList>
    </citation>
    <scope>NUCLEOTIDE SEQUENCE [LARGE SCALE GENOMIC DNA]</scope>
    <source>
        <tissue evidence="2">Whole</tissue>
    </source>
</reference>
<protein>
    <submittedName>
        <fullName evidence="2">Uncharacterized protein</fullName>
    </submittedName>
</protein>
<feature type="non-terminal residue" evidence="2">
    <location>
        <position position="164"/>
    </location>
</feature>
<organism evidence="2 3">
    <name type="scientific">Lasius niger</name>
    <name type="common">Black garden ant</name>
    <dbReference type="NCBI Taxonomy" id="67767"/>
    <lineage>
        <taxon>Eukaryota</taxon>
        <taxon>Metazoa</taxon>
        <taxon>Ecdysozoa</taxon>
        <taxon>Arthropoda</taxon>
        <taxon>Hexapoda</taxon>
        <taxon>Insecta</taxon>
        <taxon>Pterygota</taxon>
        <taxon>Neoptera</taxon>
        <taxon>Endopterygota</taxon>
        <taxon>Hymenoptera</taxon>
        <taxon>Apocrita</taxon>
        <taxon>Aculeata</taxon>
        <taxon>Formicoidea</taxon>
        <taxon>Formicidae</taxon>
        <taxon>Formicinae</taxon>
        <taxon>Lasius</taxon>
        <taxon>Lasius</taxon>
    </lineage>
</organism>
<dbReference type="AlphaFoldDB" id="A0A0J7JZ96"/>
<feature type="compositionally biased region" description="Basic and acidic residues" evidence="1">
    <location>
        <begin position="154"/>
        <end position="164"/>
    </location>
</feature>
<accession>A0A0J7JZ96</accession>
<feature type="region of interest" description="Disordered" evidence="1">
    <location>
        <begin position="140"/>
        <end position="164"/>
    </location>
</feature>
<sequence length="164" mass="18997">MEGEGKKIVGDEEKKRVGRPKKVEELGKERRGSTGCLEEFWKRKRGGIEGEEVEEEDWSSKRSKKVEGLQEIGRSLGREELEEMFGVMGEKVMGRISDEMGKMREEIRQREEKWKEEKREMKEKIQGLEMRIQEMEGKLERKIKEGGGSVEGGGRGEKGMDEEM</sequence>
<dbReference type="PaxDb" id="67767-A0A0J7JZ96"/>
<evidence type="ECO:0000256" key="1">
    <source>
        <dbReference type="SAM" id="MobiDB-lite"/>
    </source>
</evidence>
<feature type="compositionally biased region" description="Basic and acidic residues" evidence="1">
    <location>
        <begin position="1"/>
        <end position="32"/>
    </location>
</feature>
<feature type="region of interest" description="Disordered" evidence="1">
    <location>
        <begin position="1"/>
        <end position="33"/>
    </location>
</feature>
<dbReference type="EMBL" id="LBMM01020832">
    <property type="protein sequence ID" value="KMQ83206.1"/>
    <property type="molecule type" value="Genomic_DNA"/>
</dbReference>
<evidence type="ECO:0000313" key="2">
    <source>
        <dbReference type="EMBL" id="KMQ83206.1"/>
    </source>
</evidence>
<dbReference type="Proteomes" id="UP000036403">
    <property type="component" value="Unassembled WGS sequence"/>
</dbReference>
<name>A0A0J7JZ96_LASNI</name>
<gene>
    <name evidence="2" type="ORF">RF55_20649</name>
</gene>